<gene>
    <name evidence="1" type="ORF">OG579_21735</name>
</gene>
<dbReference type="RefSeq" id="WP_328859322.1">
    <property type="nucleotide sequence ID" value="NZ_CP108021.1"/>
</dbReference>
<protein>
    <recommendedName>
        <fullName evidence="3">EcsC protein family protein</fullName>
    </recommendedName>
</protein>
<dbReference type="Proteomes" id="UP001432128">
    <property type="component" value="Chromosome"/>
</dbReference>
<evidence type="ECO:0000313" key="2">
    <source>
        <dbReference type="Proteomes" id="UP001432128"/>
    </source>
</evidence>
<name>A0AAU4K942_9NOCA</name>
<evidence type="ECO:0008006" key="3">
    <source>
        <dbReference type="Google" id="ProtNLM"/>
    </source>
</evidence>
<accession>A0AAU4K942</accession>
<proteinExistence type="predicted"/>
<keyword evidence="2" id="KW-1185">Reference proteome</keyword>
<dbReference type="AlphaFoldDB" id="A0AAU4K942"/>
<organism evidence="1 2">
    <name type="scientific">Williamsia herbipolensis</name>
    <dbReference type="NCBI Taxonomy" id="1603258"/>
    <lineage>
        <taxon>Bacteria</taxon>
        <taxon>Bacillati</taxon>
        <taxon>Actinomycetota</taxon>
        <taxon>Actinomycetes</taxon>
        <taxon>Mycobacteriales</taxon>
        <taxon>Nocardiaceae</taxon>
        <taxon>Williamsia</taxon>
    </lineage>
</organism>
<reference evidence="1 2" key="1">
    <citation type="submission" date="2022-10" db="EMBL/GenBank/DDBJ databases">
        <title>The complete genomes of actinobacterial strains from the NBC collection.</title>
        <authorList>
            <person name="Joergensen T.S."/>
            <person name="Alvarez Arevalo M."/>
            <person name="Sterndorff E.B."/>
            <person name="Faurdal D."/>
            <person name="Vuksanovic O."/>
            <person name="Mourched A.-S."/>
            <person name="Charusanti P."/>
            <person name="Shaw S."/>
            <person name="Blin K."/>
            <person name="Weber T."/>
        </authorList>
    </citation>
    <scope>NUCLEOTIDE SEQUENCE [LARGE SCALE GENOMIC DNA]</scope>
    <source>
        <strain evidence="1 2">NBC_00319</strain>
    </source>
</reference>
<evidence type="ECO:0000313" key="1">
    <source>
        <dbReference type="EMBL" id="WUM22502.1"/>
    </source>
</evidence>
<dbReference type="EMBL" id="CP108021">
    <property type="protein sequence ID" value="WUM22502.1"/>
    <property type="molecule type" value="Genomic_DNA"/>
</dbReference>
<sequence>MAKQEGSSGTIVSIIDRAQRLQSPAVAAYVRRMRSAHPADTPAQIIERLEKRYLTTVMSSGGAAGATAAVPGVGTIASIAAIGGESAFFVEASALLALAVAEVHGIPIDHAERRKTLVLAVVLGEEGVLALGKALGSKRNPLKSMAGGAIPTPALNNLNKALMKRIIKKYAARRAPLMIGKMLPAGVGAAIGGAGNRALGKRIIANATEAFGPPPPAWTIEGTVVDPISALAGPDDEKGPANTGRR</sequence>
<dbReference type="KEGG" id="whr:OG579_21735"/>